<sequence length="323" mass="36924">MEKKVIECSNLNYSYTSYEKKQGLKGTLADFFKREKIQIDAIKDINLTIYEGEIVGLLGSNGAGKTTLIKLLTGILEKKSGEISCLGSNPFNRRKEYLKNIGVLFGQKSQLIWDLPPMDTLYMLKEMYNVSTSVFEENIKELFNILDLHQWKDTPVRKLSLGQKTKFDLVCTLFYSPKIVFLDEPTIGLDINSQNQIHKFLLEVNKKKKTTIILTSHYIKDIEKLAERVVIISKGEKKEDCSIADLSNKFKVKNSYIIESKNGELPFLQDEEMIVSQINDLTFKITLFSGTLKSINLDLANILSIREDTPNLEDILSEIFLEV</sequence>
<dbReference type="GO" id="GO:0005524">
    <property type="term" value="F:ATP binding"/>
    <property type="evidence" value="ECO:0007669"/>
    <property type="project" value="UniProtKB-KW"/>
</dbReference>
<evidence type="ECO:0000256" key="3">
    <source>
        <dbReference type="ARBA" id="ARBA00022741"/>
    </source>
</evidence>
<protein>
    <submittedName>
        <fullName evidence="6">ATP-binding cassette domain-containing protein</fullName>
    </submittedName>
</protein>
<comment type="similarity">
    <text evidence="1">Belongs to the ABC transporter superfamily.</text>
</comment>
<keyword evidence="2" id="KW-0813">Transport</keyword>
<keyword evidence="4 6" id="KW-0067">ATP-binding</keyword>
<proteinExistence type="inferred from homology"/>
<dbReference type="Pfam" id="PF00005">
    <property type="entry name" value="ABC_tran"/>
    <property type="match status" value="1"/>
</dbReference>
<dbReference type="RefSeq" id="WP_154439194.1">
    <property type="nucleotide sequence ID" value="NZ_JAHLPJ010000001.1"/>
</dbReference>
<evidence type="ECO:0000259" key="5">
    <source>
        <dbReference type="PROSITE" id="PS50893"/>
    </source>
</evidence>
<dbReference type="PROSITE" id="PS00211">
    <property type="entry name" value="ABC_TRANSPORTER_1"/>
    <property type="match status" value="1"/>
</dbReference>
<dbReference type="PANTHER" id="PTHR42711">
    <property type="entry name" value="ABC TRANSPORTER ATP-BINDING PROTEIN"/>
    <property type="match status" value="1"/>
</dbReference>
<evidence type="ECO:0000313" key="6">
    <source>
        <dbReference type="EMBL" id="MSU00776.1"/>
    </source>
</evidence>
<gene>
    <name evidence="6" type="ORF">FYJ83_04750</name>
</gene>
<dbReference type="InterPro" id="IPR003439">
    <property type="entry name" value="ABC_transporter-like_ATP-bd"/>
</dbReference>
<dbReference type="Proteomes" id="UP000469523">
    <property type="component" value="Unassembled WGS sequence"/>
</dbReference>
<dbReference type="GO" id="GO:0016887">
    <property type="term" value="F:ATP hydrolysis activity"/>
    <property type="evidence" value="ECO:0007669"/>
    <property type="project" value="InterPro"/>
</dbReference>
<dbReference type="InterPro" id="IPR003593">
    <property type="entry name" value="AAA+_ATPase"/>
</dbReference>
<evidence type="ECO:0000256" key="2">
    <source>
        <dbReference type="ARBA" id="ARBA00022448"/>
    </source>
</evidence>
<comment type="caution">
    <text evidence="6">The sequence shown here is derived from an EMBL/GenBank/DDBJ whole genome shotgun (WGS) entry which is preliminary data.</text>
</comment>
<dbReference type="PANTHER" id="PTHR42711:SF5">
    <property type="entry name" value="ABC TRANSPORTER ATP-BINDING PROTEIN NATA"/>
    <property type="match status" value="1"/>
</dbReference>
<evidence type="ECO:0000256" key="1">
    <source>
        <dbReference type="ARBA" id="ARBA00005417"/>
    </source>
</evidence>
<feature type="domain" description="ABC transporter" evidence="5">
    <location>
        <begin position="26"/>
        <end position="259"/>
    </location>
</feature>
<dbReference type="EMBL" id="VUNQ01000007">
    <property type="protein sequence ID" value="MSU00776.1"/>
    <property type="molecule type" value="Genomic_DNA"/>
</dbReference>
<dbReference type="PROSITE" id="PS50893">
    <property type="entry name" value="ABC_TRANSPORTER_2"/>
    <property type="match status" value="1"/>
</dbReference>
<reference evidence="6 7" key="1">
    <citation type="submission" date="2019-09" db="EMBL/GenBank/DDBJ databases">
        <title>In-depth cultivation of the pig gut microbiome towards novel bacterial diversity and tailored functional studies.</title>
        <authorList>
            <person name="Wylensek D."/>
            <person name="Hitch T.C.A."/>
            <person name="Clavel T."/>
        </authorList>
    </citation>
    <scope>NUCLEOTIDE SEQUENCE [LARGE SCALE GENOMIC DNA]</scope>
    <source>
        <strain evidence="6 7">WCA3-693-APC-4?</strain>
    </source>
</reference>
<dbReference type="SUPFAM" id="SSF52540">
    <property type="entry name" value="P-loop containing nucleoside triphosphate hydrolases"/>
    <property type="match status" value="1"/>
</dbReference>
<name>A0A6N7XGF0_9FIRM</name>
<dbReference type="InterPro" id="IPR017871">
    <property type="entry name" value="ABC_transporter-like_CS"/>
</dbReference>
<dbReference type="InterPro" id="IPR027417">
    <property type="entry name" value="P-loop_NTPase"/>
</dbReference>
<evidence type="ECO:0000256" key="4">
    <source>
        <dbReference type="ARBA" id="ARBA00022840"/>
    </source>
</evidence>
<evidence type="ECO:0000313" key="7">
    <source>
        <dbReference type="Proteomes" id="UP000469523"/>
    </source>
</evidence>
<accession>A0A6N7XGF0</accession>
<dbReference type="Gene3D" id="3.40.50.300">
    <property type="entry name" value="P-loop containing nucleotide triphosphate hydrolases"/>
    <property type="match status" value="1"/>
</dbReference>
<organism evidence="6 7">
    <name type="scientific">Tissierella pigra</name>
    <dbReference type="NCBI Taxonomy" id="2607614"/>
    <lineage>
        <taxon>Bacteria</taxon>
        <taxon>Bacillati</taxon>
        <taxon>Bacillota</taxon>
        <taxon>Tissierellia</taxon>
        <taxon>Tissierellales</taxon>
        <taxon>Tissierellaceae</taxon>
        <taxon>Tissierella</taxon>
    </lineage>
</organism>
<keyword evidence="3" id="KW-0547">Nucleotide-binding</keyword>
<dbReference type="SMART" id="SM00382">
    <property type="entry name" value="AAA"/>
    <property type="match status" value="1"/>
</dbReference>
<keyword evidence="7" id="KW-1185">Reference proteome</keyword>
<dbReference type="InterPro" id="IPR050763">
    <property type="entry name" value="ABC_transporter_ATP-binding"/>
</dbReference>
<dbReference type="AlphaFoldDB" id="A0A6N7XGF0"/>